<evidence type="ECO:0000313" key="2">
    <source>
        <dbReference type="EMBL" id="KAJ7300763.1"/>
    </source>
</evidence>
<feature type="compositionally biased region" description="Basic and acidic residues" evidence="1">
    <location>
        <begin position="50"/>
        <end position="59"/>
    </location>
</feature>
<name>A0AAD7E6D5_9AGAR</name>
<dbReference type="Proteomes" id="UP001218218">
    <property type="component" value="Unassembled WGS sequence"/>
</dbReference>
<dbReference type="EMBL" id="JARIHO010000153">
    <property type="protein sequence ID" value="KAJ7300763.1"/>
    <property type="molecule type" value="Genomic_DNA"/>
</dbReference>
<evidence type="ECO:0000256" key="1">
    <source>
        <dbReference type="SAM" id="MobiDB-lite"/>
    </source>
</evidence>
<gene>
    <name evidence="2" type="ORF">DFH08DRAFT_997751</name>
</gene>
<evidence type="ECO:0000313" key="3">
    <source>
        <dbReference type="Proteomes" id="UP001218218"/>
    </source>
</evidence>
<sequence length="400" mass="45352">MRRPGTTKREQQDVGGRDSKKRCLRERIERERGDEGGREQENAIPPTMARKCDGRDINQSDSHVSLKDFTRKDFKRELVPPGQLPAAFIVLVAPANVGVGIAGPIPRRRAAHRVKLPCLLAASEAGEAQRERSRKGECPTGVSKDDPDDASEFLGVDLSALPNAGTDGLKATTEVLAEIVWETAGYRFLHFYIITIFTQAIIQFVNTKIQKTTAMRITALKMSRRHNSGSTKNPDVVKQCDKGQMDMFECGGWVTIWASSDESDCFIRISHLNCHQKYVCIDLLDDVKKFIAENPKLRAPQLWKDILKTHPRPRFSQKSVYNQWFKQQQTSWRRWNDEFESAKILLQEFASDTVHELVSIPMPESDGFCAIGFVFPSVLRKWDGIIRDVALDSTYEQGWL</sequence>
<feature type="region of interest" description="Disordered" evidence="1">
    <location>
        <begin position="129"/>
        <end position="149"/>
    </location>
</feature>
<protein>
    <submittedName>
        <fullName evidence="2">Uncharacterized protein</fullName>
    </submittedName>
</protein>
<reference evidence="2" key="1">
    <citation type="submission" date="2023-03" db="EMBL/GenBank/DDBJ databases">
        <title>Massive genome expansion in bonnet fungi (Mycena s.s.) driven by repeated elements and novel gene families across ecological guilds.</title>
        <authorList>
            <consortium name="Lawrence Berkeley National Laboratory"/>
            <person name="Harder C.B."/>
            <person name="Miyauchi S."/>
            <person name="Viragh M."/>
            <person name="Kuo A."/>
            <person name="Thoen E."/>
            <person name="Andreopoulos B."/>
            <person name="Lu D."/>
            <person name="Skrede I."/>
            <person name="Drula E."/>
            <person name="Henrissat B."/>
            <person name="Morin E."/>
            <person name="Kohler A."/>
            <person name="Barry K."/>
            <person name="LaButti K."/>
            <person name="Morin E."/>
            <person name="Salamov A."/>
            <person name="Lipzen A."/>
            <person name="Mereny Z."/>
            <person name="Hegedus B."/>
            <person name="Baldrian P."/>
            <person name="Stursova M."/>
            <person name="Weitz H."/>
            <person name="Taylor A."/>
            <person name="Grigoriev I.V."/>
            <person name="Nagy L.G."/>
            <person name="Martin F."/>
            <person name="Kauserud H."/>
        </authorList>
    </citation>
    <scope>NUCLEOTIDE SEQUENCE</scope>
    <source>
        <strain evidence="2">CBHHK002</strain>
    </source>
</reference>
<comment type="caution">
    <text evidence="2">The sequence shown here is derived from an EMBL/GenBank/DDBJ whole genome shotgun (WGS) entry which is preliminary data.</text>
</comment>
<proteinExistence type="predicted"/>
<dbReference type="AlphaFoldDB" id="A0AAD7E6D5"/>
<feature type="compositionally biased region" description="Basic and acidic residues" evidence="1">
    <location>
        <begin position="25"/>
        <end position="41"/>
    </location>
</feature>
<accession>A0AAD7E6D5</accession>
<organism evidence="2 3">
    <name type="scientific">Mycena albidolilacea</name>
    <dbReference type="NCBI Taxonomy" id="1033008"/>
    <lineage>
        <taxon>Eukaryota</taxon>
        <taxon>Fungi</taxon>
        <taxon>Dikarya</taxon>
        <taxon>Basidiomycota</taxon>
        <taxon>Agaricomycotina</taxon>
        <taxon>Agaricomycetes</taxon>
        <taxon>Agaricomycetidae</taxon>
        <taxon>Agaricales</taxon>
        <taxon>Marasmiineae</taxon>
        <taxon>Mycenaceae</taxon>
        <taxon>Mycena</taxon>
    </lineage>
</organism>
<feature type="compositionally biased region" description="Basic and acidic residues" evidence="1">
    <location>
        <begin position="7"/>
        <end position="18"/>
    </location>
</feature>
<keyword evidence="3" id="KW-1185">Reference proteome</keyword>
<feature type="region of interest" description="Disordered" evidence="1">
    <location>
        <begin position="1"/>
        <end position="59"/>
    </location>
</feature>